<organism evidence="2 3">
    <name type="scientific">Agrobacterium fabrum</name>
    <dbReference type="NCBI Taxonomy" id="1176649"/>
    <lineage>
        <taxon>Bacteria</taxon>
        <taxon>Pseudomonadati</taxon>
        <taxon>Pseudomonadota</taxon>
        <taxon>Alphaproteobacteria</taxon>
        <taxon>Hyphomicrobiales</taxon>
        <taxon>Rhizobiaceae</taxon>
        <taxon>Rhizobium/Agrobacterium group</taxon>
        <taxon>Agrobacterium</taxon>
        <taxon>Agrobacterium tumefaciens complex</taxon>
    </lineage>
</organism>
<evidence type="ECO:0000313" key="2">
    <source>
        <dbReference type="EMBL" id="PZP53554.1"/>
    </source>
</evidence>
<gene>
    <name evidence="2" type="ORF">DI595_03245</name>
</gene>
<sequence>MASDDSISGSRKSPANSRGDIQMLAQRKGSACHVEAKAVLDRSRGQYAPTDRPFPNLPAADAPDSTSQRSTDHRDFSKLYSELPAHRCKVNIEFHIDSMCVQPPISTGYEMHR</sequence>
<dbReference type="AlphaFoldDB" id="A0A2W5FGW1"/>
<feature type="compositionally biased region" description="Polar residues" evidence="1">
    <location>
        <begin position="1"/>
        <end position="16"/>
    </location>
</feature>
<comment type="caution">
    <text evidence="2">The sequence shown here is derived from an EMBL/GenBank/DDBJ whole genome shotgun (WGS) entry which is preliminary data.</text>
</comment>
<dbReference type="EMBL" id="QFOL01000015">
    <property type="protein sequence ID" value="PZP53554.1"/>
    <property type="molecule type" value="Genomic_DNA"/>
</dbReference>
<protein>
    <submittedName>
        <fullName evidence="2">Uncharacterized protein</fullName>
    </submittedName>
</protein>
<feature type="region of interest" description="Disordered" evidence="1">
    <location>
        <begin position="41"/>
        <end position="74"/>
    </location>
</feature>
<evidence type="ECO:0000313" key="3">
    <source>
        <dbReference type="Proteomes" id="UP000249769"/>
    </source>
</evidence>
<proteinExistence type="predicted"/>
<reference evidence="2 3" key="1">
    <citation type="submission" date="2017-08" db="EMBL/GenBank/DDBJ databases">
        <title>Infants hospitalized years apart are colonized by the same room-sourced microbial strains.</title>
        <authorList>
            <person name="Brooks B."/>
            <person name="Olm M.R."/>
            <person name="Firek B.A."/>
            <person name="Baker R."/>
            <person name="Thomas B.C."/>
            <person name="Morowitz M.J."/>
            <person name="Banfield J.F."/>
        </authorList>
    </citation>
    <scope>NUCLEOTIDE SEQUENCE [LARGE SCALE GENOMIC DNA]</scope>
    <source>
        <strain evidence="2">S2_009_000_R2_73</strain>
    </source>
</reference>
<dbReference type="Proteomes" id="UP000249769">
    <property type="component" value="Unassembled WGS sequence"/>
</dbReference>
<name>A0A2W5FGW1_9HYPH</name>
<accession>A0A2W5FGW1</accession>
<feature type="region of interest" description="Disordered" evidence="1">
    <location>
        <begin position="1"/>
        <end position="23"/>
    </location>
</feature>
<evidence type="ECO:0000256" key="1">
    <source>
        <dbReference type="SAM" id="MobiDB-lite"/>
    </source>
</evidence>